<dbReference type="Pfam" id="PF00561">
    <property type="entry name" value="Abhydrolase_1"/>
    <property type="match status" value="1"/>
</dbReference>
<evidence type="ECO:0000259" key="2">
    <source>
        <dbReference type="Pfam" id="PF00561"/>
    </source>
</evidence>
<organism evidence="3 4">
    <name type="scientific">Geomicrobium halophilum</name>
    <dbReference type="NCBI Taxonomy" id="549000"/>
    <lineage>
        <taxon>Bacteria</taxon>
        <taxon>Bacillati</taxon>
        <taxon>Bacillota</taxon>
        <taxon>Bacilli</taxon>
        <taxon>Bacillales</taxon>
        <taxon>Geomicrobium</taxon>
    </lineage>
</organism>
<name>A0A841Q2J0_9BACL</name>
<feature type="domain" description="AB hydrolase-1" evidence="2">
    <location>
        <begin position="28"/>
        <end position="192"/>
    </location>
</feature>
<evidence type="ECO:0000313" key="4">
    <source>
        <dbReference type="Proteomes" id="UP000568839"/>
    </source>
</evidence>
<dbReference type="Proteomes" id="UP000568839">
    <property type="component" value="Unassembled WGS sequence"/>
</dbReference>
<dbReference type="EMBL" id="JACHHJ010000004">
    <property type="protein sequence ID" value="MBB6450668.1"/>
    <property type="molecule type" value="Genomic_DNA"/>
</dbReference>
<dbReference type="SUPFAM" id="SSF53474">
    <property type="entry name" value="alpha/beta-Hydrolases"/>
    <property type="match status" value="1"/>
</dbReference>
<dbReference type="InterPro" id="IPR000073">
    <property type="entry name" value="AB_hydrolase_1"/>
</dbReference>
<dbReference type="RefSeq" id="WP_184404745.1">
    <property type="nucleotide sequence ID" value="NZ_JACHHJ010000004.1"/>
</dbReference>
<sequence>MEAIHFQYVKTNGVRLHTVTAGPEDGKLVILLHGFPDFWFGWRKQILVLAAAGYKVVVPDQRGYHLSEKPTGVRPYRLNQLKDDVIGLIQHFKRDGATVIGHDWGGAVGWHLASTCPHVVKHLIVINIPHPAVMPKGLAANPIQWLRSAYMFFFQLPQFPEQTLGNKNFTRLAQALQRTSRHGTFSTDELVKYKIAWKQPGALTSMLNWYRAIPRSMTDIGKVHSVDVPTKIIWGVGDVFLSKRLAKKSLQLTKMGSGVWIGEATHWVHQEQPSLVNEQILKFIQS</sequence>
<dbReference type="PRINTS" id="PR00412">
    <property type="entry name" value="EPOXHYDRLASE"/>
</dbReference>
<keyword evidence="1" id="KW-0378">Hydrolase</keyword>
<protein>
    <submittedName>
        <fullName evidence="3">Pimeloyl-ACP methyl ester carboxylesterase</fullName>
    </submittedName>
</protein>
<gene>
    <name evidence="3" type="ORF">HNR44_002658</name>
</gene>
<proteinExistence type="predicted"/>
<dbReference type="InterPro" id="IPR000639">
    <property type="entry name" value="Epox_hydrolase-like"/>
</dbReference>
<dbReference type="PANTHER" id="PTHR43329">
    <property type="entry name" value="EPOXIDE HYDROLASE"/>
    <property type="match status" value="1"/>
</dbReference>
<dbReference type="InterPro" id="IPR029058">
    <property type="entry name" value="AB_hydrolase_fold"/>
</dbReference>
<comment type="caution">
    <text evidence="3">The sequence shown here is derived from an EMBL/GenBank/DDBJ whole genome shotgun (WGS) entry which is preliminary data.</text>
</comment>
<accession>A0A841Q2J0</accession>
<evidence type="ECO:0000313" key="3">
    <source>
        <dbReference type="EMBL" id="MBB6450668.1"/>
    </source>
</evidence>
<evidence type="ECO:0000256" key="1">
    <source>
        <dbReference type="ARBA" id="ARBA00022801"/>
    </source>
</evidence>
<dbReference type="GO" id="GO:0016787">
    <property type="term" value="F:hydrolase activity"/>
    <property type="evidence" value="ECO:0007669"/>
    <property type="project" value="UniProtKB-KW"/>
</dbReference>
<dbReference type="PRINTS" id="PR00111">
    <property type="entry name" value="ABHYDROLASE"/>
</dbReference>
<dbReference type="Gene3D" id="3.40.50.1820">
    <property type="entry name" value="alpha/beta hydrolase"/>
    <property type="match status" value="1"/>
</dbReference>
<reference evidence="3 4" key="1">
    <citation type="submission" date="2020-08" db="EMBL/GenBank/DDBJ databases">
        <title>Genomic Encyclopedia of Type Strains, Phase IV (KMG-IV): sequencing the most valuable type-strain genomes for metagenomic binning, comparative biology and taxonomic classification.</title>
        <authorList>
            <person name="Goeker M."/>
        </authorList>
    </citation>
    <scope>NUCLEOTIDE SEQUENCE [LARGE SCALE GENOMIC DNA]</scope>
    <source>
        <strain evidence="3 4">DSM 21769</strain>
    </source>
</reference>
<dbReference type="AlphaFoldDB" id="A0A841Q2J0"/>
<keyword evidence="4" id="KW-1185">Reference proteome</keyword>